<keyword evidence="9 12" id="KW-1133">Transmembrane helix</keyword>
<feature type="domain" description="MotA/TolQ/ExbB proton channel" evidence="13">
    <location>
        <begin position="138"/>
        <end position="232"/>
    </location>
</feature>
<evidence type="ECO:0000256" key="12">
    <source>
        <dbReference type="SAM" id="Phobius"/>
    </source>
</evidence>
<sequence>MLLPFGLLLALCSVLFGYYFAGGEPRLLWQPYEFVIIAGSGIGSVIVSFPMKVCFKALRSIMALVHPSLPGKRASLEIVGLMFNLSKLLRAKGVSSIEKHIDAPEMSPIFQKAPFLLSDKRGLEVICDGLRLLTFGITQADVVEAAISKQISVYDEEERSSADFYLQLADALPAIGIIAAVLGVIIAMKHVGASPEILGGKIAAALVGTFLGIFLSYIIVAPVGHFLHSRATLRVRFFQLILKGVVLYLEGHAPVVIAELVRGSMADNVRPTFSQSEKYIQENSVKIS</sequence>
<evidence type="ECO:0000256" key="8">
    <source>
        <dbReference type="ARBA" id="ARBA00022781"/>
    </source>
</evidence>
<evidence type="ECO:0000256" key="1">
    <source>
        <dbReference type="ARBA" id="ARBA00004651"/>
    </source>
</evidence>
<dbReference type="InterPro" id="IPR000540">
    <property type="entry name" value="Flag_MotA_CS"/>
</dbReference>
<evidence type="ECO:0000256" key="6">
    <source>
        <dbReference type="ARBA" id="ARBA00022692"/>
    </source>
</evidence>
<keyword evidence="8" id="KW-0375">Hydrogen ion transport</keyword>
<dbReference type="GO" id="GO:0006935">
    <property type="term" value="P:chemotaxis"/>
    <property type="evidence" value="ECO:0007669"/>
    <property type="project" value="UniProtKB-KW"/>
</dbReference>
<evidence type="ECO:0000259" key="14">
    <source>
        <dbReference type="Pfam" id="PF20560"/>
    </source>
</evidence>
<dbReference type="GO" id="GO:1902600">
    <property type="term" value="P:proton transmembrane transport"/>
    <property type="evidence" value="ECO:0007669"/>
    <property type="project" value="UniProtKB-KW"/>
</dbReference>
<feature type="transmembrane region" description="Helical" evidence="12">
    <location>
        <begin position="168"/>
        <end position="190"/>
    </location>
</feature>
<keyword evidence="7" id="KW-0283">Flagellar rotation</keyword>
<evidence type="ECO:0000259" key="13">
    <source>
        <dbReference type="Pfam" id="PF01618"/>
    </source>
</evidence>
<accession>A0A5C0UJF7</accession>
<evidence type="ECO:0000313" key="15">
    <source>
        <dbReference type="EMBL" id="QEK39602.1"/>
    </source>
</evidence>
<dbReference type="PROSITE" id="PS01307">
    <property type="entry name" value="MOTA"/>
    <property type="match status" value="1"/>
</dbReference>
<keyword evidence="15" id="KW-0969">Cilium</keyword>
<keyword evidence="6 12" id="KW-0812">Transmembrane</keyword>
<dbReference type="PANTHER" id="PTHR30433:SF4">
    <property type="entry name" value="MOTILITY PROTEIN A"/>
    <property type="match status" value="1"/>
</dbReference>
<keyword evidence="4" id="KW-1003">Cell membrane</keyword>
<comment type="subcellular location">
    <subcellularLocation>
        <location evidence="1">Cell membrane</location>
        <topology evidence="1">Multi-pass membrane protein</topology>
    </subcellularLocation>
</comment>
<feature type="transmembrane region" description="Helical" evidence="12">
    <location>
        <begin position="202"/>
        <end position="227"/>
    </location>
</feature>
<dbReference type="InterPro" id="IPR046786">
    <property type="entry name" value="MotA_N"/>
</dbReference>
<keyword evidence="15" id="KW-0966">Cell projection</keyword>
<proteinExistence type="inferred from homology"/>
<keyword evidence="16" id="KW-1185">Reference proteome</keyword>
<dbReference type="GO" id="GO:0005886">
    <property type="term" value="C:plasma membrane"/>
    <property type="evidence" value="ECO:0007669"/>
    <property type="project" value="UniProtKB-SubCell"/>
</dbReference>
<protein>
    <submittedName>
        <fullName evidence="15">Flagellar motor stator protein MotA</fullName>
    </submittedName>
</protein>
<dbReference type="InterPro" id="IPR047055">
    <property type="entry name" value="MotA-like"/>
</dbReference>
<reference evidence="15 16" key="1">
    <citation type="submission" date="2019-08" db="EMBL/GenBank/DDBJ databases">
        <title>Highly reduced genomes of protist endosymbionts show evolutionary convergence.</title>
        <authorList>
            <person name="George E."/>
            <person name="Husnik F."/>
            <person name="Tashyreva D."/>
            <person name="Prokopchuk G."/>
            <person name="Horak A."/>
            <person name="Kwong W.K."/>
            <person name="Lukes J."/>
            <person name="Keeling P.J."/>
        </authorList>
    </citation>
    <scope>NUCLEOTIDE SEQUENCE [LARGE SCALE GENOMIC DNA]</scope>
    <source>
        <strain evidence="15">1621</strain>
    </source>
</reference>
<keyword evidence="5" id="KW-0145">Chemotaxis</keyword>
<feature type="domain" description="Motility protein A N-terminal" evidence="14">
    <location>
        <begin position="5"/>
        <end position="93"/>
    </location>
</feature>
<comment type="similarity">
    <text evidence="2">Belongs to the MotA family.</text>
</comment>
<feature type="transmembrane region" description="Helical" evidence="12">
    <location>
        <begin position="27"/>
        <end position="49"/>
    </location>
</feature>
<keyword evidence="10" id="KW-0406">Ion transport</keyword>
<dbReference type="PANTHER" id="PTHR30433">
    <property type="entry name" value="CHEMOTAXIS PROTEIN MOTA"/>
    <property type="match status" value="1"/>
</dbReference>
<dbReference type="Proteomes" id="UP000323844">
    <property type="component" value="Chromosome"/>
</dbReference>
<dbReference type="OrthoDB" id="9782603at2"/>
<dbReference type="GO" id="GO:0071978">
    <property type="term" value="P:bacterial-type flagellum-dependent swarming motility"/>
    <property type="evidence" value="ECO:0007669"/>
    <property type="project" value="InterPro"/>
</dbReference>
<gene>
    <name evidence="15" type="primary">motA</name>
    <name evidence="15" type="ORF">FZC37_01470</name>
</gene>
<evidence type="ECO:0000256" key="2">
    <source>
        <dbReference type="ARBA" id="ARBA00008038"/>
    </source>
</evidence>
<keyword evidence="11 12" id="KW-0472">Membrane</keyword>
<dbReference type="InterPro" id="IPR002898">
    <property type="entry name" value="MotA_ExbB_proton_chnl"/>
</dbReference>
<evidence type="ECO:0000256" key="10">
    <source>
        <dbReference type="ARBA" id="ARBA00023065"/>
    </source>
</evidence>
<evidence type="ECO:0000256" key="7">
    <source>
        <dbReference type="ARBA" id="ARBA00022779"/>
    </source>
</evidence>
<evidence type="ECO:0000256" key="11">
    <source>
        <dbReference type="ARBA" id="ARBA00023136"/>
    </source>
</evidence>
<dbReference type="KEGG" id="snay:FZC37_01470"/>
<dbReference type="Pfam" id="PF20560">
    <property type="entry name" value="MotA_N"/>
    <property type="match status" value="1"/>
</dbReference>
<evidence type="ECO:0000256" key="9">
    <source>
        <dbReference type="ARBA" id="ARBA00022989"/>
    </source>
</evidence>
<dbReference type="RefSeq" id="WP_148951963.1">
    <property type="nucleotide sequence ID" value="NZ_CP043312.1"/>
</dbReference>
<evidence type="ECO:0000256" key="3">
    <source>
        <dbReference type="ARBA" id="ARBA00022448"/>
    </source>
</evidence>
<name>A0A5C0UJF7_9RICK</name>
<evidence type="ECO:0000256" key="4">
    <source>
        <dbReference type="ARBA" id="ARBA00022475"/>
    </source>
</evidence>
<dbReference type="AlphaFoldDB" id="A0A5C0UJF7"/>
<dbReference type="Pfam" id="PF01618">
    <property type="entry name" value="MotA_ExbB"/>
    <property type="match status" value="1"/>
</dbReference>
<evidence type="ECO:0000256" key="5">
    <source>
        <dbReference type="ARBA" id="ARBA00022500"/>
    </source>
</evidence>
<evidence type="ECO:0000313" key="16">
    <source>
        <dbReference type="Proteomes" id="UP000323844"/>
    </source>
</evidence>
<dbReference type="EMBL" id="CP043312">
    <property type="protein sequence ID" value="QEK39602.1"/>
    <property type="molecule type" value="Genomic_DNA"/>
</dbReference>
<keyword evidence="15" id="KW-0282">Flagellum</keyword>
<organism evidence="15 16">
    <name type="scientific">Candidatus Sneabacter namystus</name>
    <dbReference type="NCBI Taxonomy" id="2601646"/>
    <lineage>
        <taxon>Bacteria</taxon>
        <taxon>Pseudomonadati</taxon>
        <taxon>Pseudomonadota</taxon>
        <taxon>Alphaproteobacteria</taxon>
        <taxon>Rickettsiales</taxon>
        <taxon>Rickettsiaceae</taxon>
        <taxon>Rickettsieae</taxon>
        <taxon>Candidatus Sneabacter</taxon>
    </lineage>
</organism>
<keyword evidence="3" id="KW-0813">Transport</keyword>